<accession>A0ABQ7QQU6</accession>
<dbReference type="PANTHER" id="PTHR33332">
    <property type="entry name" value="REVERSE TRANSCRIPTASE DOMAIN-CONTAINING PROTEIN"/>
    <property type="match status" value="1"/>
</dbReference>
<keyword evidence="3" id="KW-1185">Reference proteome</keyword>
<sequence length="345" mass="38743">MIVPILNIILPIITHILNSSINSSTFPTLWKEAQIIPLPKKHNPSSFSDYRPISILPFLSKVLEKLVHRQLSGFLIRNNLMNPFQSGFRPGHSTVTALVKITDDIRQGMENGKLTILSLLDFSNAFNTVNFDILLGILRSLNISPTVIGRFQSYLHGRQQRIRIDDSFSKWCSTSAGVPQGGVLSPLLFAIFINSISENLSSSYHLYADDLQIYSHAVPSDLPKAISVTNNDLNSISDWSKRYGLRVNPSKTQVIILGSSRLLCNVDLAHLPSVLFDNVQIQFASTVKNLGIFIDKHLSWGPQIESVTPLRRNQWFSGMLFLKKLDVHHLWPLSKKGSKCTTYSH</sequence>
<evidence type="ECO:0000313" key="2">
    <source>
        <dbReference type="EMBL" id="KAG7307422.1"/>
    </source>
</evidence>
<comment type="caution">
    <text evidence="2">The sequence shown here is derived from an EMBL/GenBank/DDBJ whole genome shotgun (WGS) entry which is preliminary data.</text>
</comment>
<proteinExistence type="predicted"/>
<feature type="domain" description="Reverse transcriptase" evidence="1">
    <location>
        <begin position="19"/>
        <end position="294"/>
    </location>
</feature>
<evidence type="ECO:0000313" key="3">
    <source>
        <dbReference type="Proteomes" id="UP000823941"/>
    </source>
</evidence>
<dbReference type="Proteomes" id="UP000823941">
    <property type="component" value="Chromosome 10"/>
</dbReference>
<dbReference type="CDD" id="cd01650">
    <property type="entry name" value="RT_nLTR_like"/>
    <property type="match status" value="1"/>
</dbReference>
<gene>
    <name evidence="2" type="ORF">JYU34_007611</name>
</gene>
<name>A0ABQ7QQU6_PLUXY</name>
<dbReference type="PROSITE" id="PS50878">
    <property type="entry name" value="RT_POL"/>
    <property type="match status" value="1"/>
</dbReference>
<evidence type="ECO:0000259" key="1">
    <source>
        <dbReference type="PROSITE" id="PS50878"/>
    </source>
</evidence>
<reference evidence="2 3" key="1">
    <citation type="submission" date="2021-06" db="EMBL/GenBank/DDBJ databases">
        <title>A haploid diamondback moth (Plutella xylostella L.) genome assembly resolves 31 chromosomes and identifies a diamide resistance mutation.</title>
        <authorList>
            <person name="Ward C.M."/>
            <person name="Perry K.D."/>
            <person name="Baker G."/>
            <person name="Powis K."/>
            <person name="Heckel D.G."/>
            <person name="Baxter S.W."/>
        </authorList>
    </citation>
    <scope>NUCLEOTIDE SEQUENCE [LARGE SCALE GENOMIC DNA]</scope>
    <source>
        <strain evidence="2 3">LV</strain>
        <tissue evidence="2">Single pupa</tissue>
    </source>
</reference>
<protein>
    <recommendedName>
        <fullName evidence="1">Reverse transcriptase domain-containing protein</fullName>
    </recommendedName>
</protein>
<dbReference type="Pfam" id="PF00078">
    <property type="entry name" value="RVT_1"/>
    <property type="match status" value="1"/>
</dbReference>
<organism evidence="2 3">
    <name type="scientific">Plutella xylostella</name>
    <name type="common">Diamondback moth</name>
    <name type="synonym">Plutella maculipennis</name>
    <dbReference type="NCBI Taxonomy" id="51655"/>
    <lineage>
        <taxon>Eukaryota</taxon>
        <taxon>Metazoa</taxon>
        <taxon>Ecdysozoa</taxon>
        <taxon>Arthropoda</taxon>
        <taxon>Hexapoda</taxon>
        <taxon>Insecta</taxon>
        <taxon>Pterygota</taxon>
        <taxon>Neoptera</taxon>
        <taxon>Endopterygota</taxon>
        <taxon>Lepidoptera</taxon>
        <taxon>Glossata</taxon>
        <taxon>Ditrysia</taxon>
        <taxon>Yponomeutoidea</taxon>
        <taxon>Plutellidae</taxon>
        <taxon>Plutella</taxon>
    </lineage>
</organism>
<dbReference type="EMBL" id="JAHIBW010000010">
    <property type="protein sequence ID" value="KAG7307422.1"/>
    <property type="molecule type" value="Genomic_DNA"/>
</dbReference>
<dbReference type="InterPro" id="IPR000477">
    <property type="entry name" value="RT_dom"/>
</dbReference>
<dbReference type="InterPro" id="IPR043502">
    <property type="entry name" value="DNA/RNA_pol_sf"/>
</dbReference>
<dbReference type="SUPFAM" id="SSF56672">
    <property type="entry name" value="DNA/RNA polymerases"/>
    <property type="match status" value="1"/>
</dbReference>